<dbReference type="InterPro" id="IPR004637">
    <property type="entry name" value="Dat"/>
</dbReference>
<dbReference type="PATRIC" id="fig|267850.7.peg.971"/>
<evidence type="ECO:0000313" key="7">
    <source>
        <dbReference type="EMBL" id="KDE40385.1"/>
    </source>
</evidence>
<dbReference type="Gene3D" id="3.40.640.10">
    <property type="entry name" value="Type I PLP-dependent aspartate aminotransferase-like (Major domain)"/>
    <property type="match status" value="1"/>
</dbReference>
<sequence>MQVFEKWESEIRGYCRIYPTVFKSASNARQVDEAGKSYIDFFAGAGVLNFGHNNPLMKEALIEFIQADGVAHSLDTSTTVKRDFIQAFADTILVPRGMNHKMQFMGPTGTNAVEAALKLARRVTGRKTVVACTHGFHGMTLGSLALTANSYFRNAAGVPLEHVVRMPFGCQTPCRGCEMGCGTASVDRLRAQFEDSSSGLEAPAAFVVEPIQAEGGVHVASQEWLLAVQQLAKDLGALFVLDDIQAGCGRTGSYFSFDGMGLDPDIITLAKGIGGFGTPLAMNLVKPEHDRHWSPGEHTGTFRGQGFSFVAGKVAMSYFQNDTLMSEVKRKGEQMASALNAIAASSQGAWQVRGKGLMQALDVGDSALSKAIVSECFQRGLLLGGCGTGGMVIKMIPPLTIPDADLTEGLQIFAQAIKAAQEAV</sequence>
<gene>
    <name evidence="7" type="ORF">ADINL_0977</name>
</gene>
<dbReference type="InterPro" id="IPR005814">
    <property type="entry name" value="Aminotrans_3"/>
</dbReference>
<evidence type="ECO:0000256" key="6">
    <source>
        <dbReference type="RuleBase" id="RU003560"/>
    </source>
</evidence>
<protein>
    <submittedName>
        <fullName evidence="7">Diaminobutyrate-pyruvate aminotransferase</fullName>
        <ecNumber evidence="7">2.6.1.46</ecNumber>
    </submittedName>
</protein>
<dbReference type="NCBIfam" id="TIGR00709">
    <property type="entry name" value="dat"/>
    <property type="match status" value="1"/>
</dbReference>
<dbReference type="PANTHER" id="PTHR43552:SF2">
    <property type="entry name" value="DIAMINOBUTYRATE--2-OXOGLUTARATE TRANSAMINASE"/>
    <property type="match status" value="1"/>
</dbReference>
<evidence type="ECO:0000256" key="2">
    <source>
        <dbReference type="ARBA" id="ARBA00008954"/>
    </source>
</evidence>
<dbReference type="EMBL" id="JMSZ01000016">
    <property type="protein sequence ID" value="KDE40385.1"/>
    <property type="molecule type" value="Genomic_DNA"/>
</dbReference>
<accession>A0A063Y5F3</accession>
<reference evidence="7 8" key="1">
    <citation type="journal article" date="2005" name="Int. J. Syst. Evol. Microbiol.">
        <title>Nitrincola lacisaponensis gen. nov., sp. nov., a novel alkaliphilic bacterium isolated from an alkaline, saline lake.</title>
        <authorList>
            <person name="Dimitriu P.A."/>
            <person name="Shukla S.K."/>
            <person name="Conradt J."/>
            <person name="Marquez M.C."/>
            <person name="Ventosa A."/>
            <person name="Maglia A."/>
            <person name="Peyton B.M."/>
            <person name="Pinkart H.C."/>
            <person name="Mormile M.R."/>
        </authorList>
    </citation>
    <scope>NUCLEOTIDE SEQUENCE [LARGE SCALE GENOMIC DNA]</scope>
    <source>
        <strain evidence="7 8">4CA</strain>
    </source>
</reference>
<dbReference type="EC" id="2.6.1.46" evidence="7"/>
<dbReference type="RefSeq" id="WP_036544482.1">
    <property type="nucleotide sequence ID" value="NZ_JMSZ01000016.1"/>
</dbReference>
<dbReference type="InterPro" id="IPR015422">
    <property type="entry name" value="PyrdxlP-dep_Trfase_small"/>
</dbReference>
<dbReference type="CDD" id="cd00610">
    <property type="entry name" value="OAT_like"/>
    <property type="match status" value="1"/>
</dbReference>
<dbReference type="STRING" id="267850.ADINL_0977"/>
<dbReference type="GO" id="GO:0047307">
    <property type="term" value="F:diaminobutyrate-pyruvate transaminase activity"/>
    <property type="evidence" value="ECO:0007669"/>
    <property type="project" value="UniProtKB-EC"/>
</dbReference>
<dbReference type="InterPro" id="IPR015424">
    <property type="entry name" value="PyrdxlP-dep_Trfase"/>
</dbReference>
<evidence type="ECO:0000313" key="8">
    <source>
        <dbReference type="Proteomes" id="UP000027318"/>
    </source>
</evidence>
<dbReference type="InterPro" id="IPR015421">
    <property type="entry name" value="PyrdxlP-dep_Trfase_major"/>
</dbReference>
<keyword evidence="8" id="KW-1185">Reference proteome</keyword>
<dbReference type="PROSITE" id="PS00600">
    <property type="entry name" value="AA_TRANSFER_CLASS_3"/>
    <property type="match status" value="1"/>
</dbReference>
<dbReference type="Gene3D" id="3.90.1150.10">
    <property type="entry name" value="Aspartate Aminotransferase, domain 1"/>
    <property type="match status" value="1"/>
</dbReference>
<dbReference type="InterPro" id="IPR049704">
    <property type="entry name" value="Aminotrans_3_PPA_site"/>
</dbReference>
<evidence type="ECO:0000256" key="5">
    <source>
        <dbReference type="ARBA" id="ARBA00022898"/>
    </source>
</evidence>
<dbReference type="SUPFAM" id="SSF53383">
    <property type="entry name" value="PLP-dependent transferases"/>
    <property type="match status" value="1"/>
</dbReference>
<dbReference type="GO" id="GO:0030170">
    <property type="term" value="F:pyridoxal phosphate binding"/>
    <property type="evidence" value="ECO:0007669"/>
    <property type="project" value="InterPro"/>
</dbReference>
<dbReference type="PANTHER" id="PTHR43552">
    <property type="entry name" value="DIAMINOBUTYRATE--2-OXOGLUTARATE AMINOTRANSFERASE"/>
    <property type="match status" value="1"/>
</dbReference>
<dbReference type="PIRSF" id="PIRSF000521">
    <property type="entry name" value="Transaminase_4ab_Lys_Orn"/>
    <property type="match status" value="1"/>
</dbReference>
<comment type="similarity">
    <text evidence="2 6">Belongs to the class-III pyridoxal-phosphate-dependent aminotransferase family.</text>
</comment>
<keyword evidence="3 7" id="KW-0032">Aminotransferase</keyword>
<keyword evidence="5 6" id="KW-0663">Pyridoxal phosphate</keyword>
<keyword evidence="4 7" id="KW-0808">Transferase</keyword>
<organism evidence="7 8">
    <name type="scientific">Nitrincola lacisaponensis</name>
    <dbReference type="NCBI Taxonomy" id="267850"/>
    <lineage>
        <taxon>Bacteria</taxon>
        <taxon>Pseudomonadati</taxon>
        <taxon>Pseudomonadota</taxon>
        <taxon>Gammaproteobacteria</taxon>
        <taxon>Oceanospirillales</taxon>
        <taxon>Oceanospirillaceae</taxon>
        <taxon>Nitrincola</taxon>
    </lineage>
</organism>
<dbReference type="AlphaFoldDB" id="A0A063Y5F3"/>
<evidence type="ECO:0000256" key="4">
    <source>
        <dbReference type="ARBA" id="ARBA00022679"/>
    </source>
</evidence>
<comment type="caution">
    <text evidence="7">The sequence shown here is derived from an EMBL/GenBank/DDBJ whole genome shotgun (WGS) entry which is preliminary data.</text>
</comment>
<keyword evidence="7" id="KW-0670">Pyruvate</keyword>
<proteinExistence type="inferred from homology"/>
<dbReference type="OrthoDB" id="9801052at2"/>
<evidence type="ECO:0000256" key="3">
    <source>
        <dbReference type="ARBA" id="ARBA00022576"/>
    </source>
</evidence>
<dbReference type="Proteomes" id="UP000027318">
    <property type="component" value="Unassembled WGS sequence"/>
</dbReference>
<dbReference type="Pfam" id="PF00202">
    <property type="entry name" value="Aminotran_3"/>
    <property type="match status" value="1"/>
</dbReference>
<evidence type="ECO:0000256" key="1">
    <source>
        <dbReference type="ARBA" id="ARBA00001933"/>
    </source>
</evidence>
<dbReference type="NCBIfam" id="NF006733">
    <property type="entry name" value="PRK09264.1"/>
    <property type="match status" value="1"/>
</dbReference>
<name>A0A063Y5F3_9GAMM</name>
<comment type="cofactor">
    <cofactor evidence="1">
        <name>pyridoxal 5'-phosphate</name>
        <dbReference type="ChEBI" id="CHEBI:597326"/>
    </cofactor>
</comment>